<name>A0AAD5SE46_9FUNG</name>
<organism evidence="1 2">
    <name type="scientific">Rhizophlyctis rosea</name>
    <dbReference type="NCBI Taxonomy" id="64517"/>
    <lineage>
        <taxon>Eukaryota</taxon>
        <taxon>Fungi</taxon>
        <taxon>Fungi incertae sedis</taxon>
        <taxon>Chytridiomycota</taxon>
        <taxon>Chytridiomycota incertae sedis</taxon>
        <taxon>Chytridiomycetes</taxon>
        <taxon>Rhizophlyctidales</taxon>
        <taxon>Rhizophlyctidaceae</taxon>
        <taxon>Rhizophlyctis</taxon>
    </lineage>
</organism>
<reference evidence="1" key="1">
    <citation type="submission" date="2020-05" db="EMBL/GenBank/DDBJ databases">
        <title>Phylogenomic resolution of chytrid fungi.</title>
        <authorList>
            <person name="Stajich J.E."/>
            <person name="Amses K."/>
            <person name="Simmons R."/>
            <person name="Seto K."/>
            <person name="Myers J."/>
            <person name="Bonds A."/>
            <person name="Quandt C.A."/>
            <person name="Barry K."/>
            <person name="Liu P."/>
            <person name="Grigoriev I."/>
            <person name="Longcore J.E."/>
            <person name="James T.Y."/>
        </authorList>
    </citation>
    <scope>NUCLEOTIDE SEQUENCE</scope>
    <source>
        <strain evidence="1">JEL0318</strain>
    </source>
</reference>
<evidence type="ECO:0000313" key="1">
    <source>
        <dbReference type="EMBL" id="KAJ3053380.1"/>
    </source>
</evidence>
<dbReference type="EMBL" id="JADGJD010000213">
    <property type="protein sequence ID" value="KAJ3053380.1"/>
    <property type="molecule type" value="Genomic_DNA"/>
</dbReference>
<gene>
    <name evidence="1" type="ORF">HK097_004430</name>
</gene>
<keyword evidence="2" id="KW-1185">Reference proteome</keyword>
<protein>
    <submittedName>
        <fullName evidence="1">Uncharacterized protein</fullName>
    </submittedName>
</protein>
<evidence type="ECO:0000313" key="2">
    <source>
        <dbReference type="Proteomes" id="UP001212841"/>
    </source>
</evidence>
<dbReference type="Proteomes" id="UP001212841">
    <property type="component" value="Unassembled WGS sequence"/>
</dbReference>
<accession>A0AAD5SE46</accession>
<sequence>MLKPDLYAFVAKDILLVVVCGAEEGGARGKVLRFVGFDGVSVDEFEEYLIVWRGKVVMNMCAMVVEELVDSWRPLEKRARKYSLPAWRTVLSGEVDGGFVWCGPRKGVGGKRDWGND</sequence>
<dbReference type="AlphaFoldDB" id="A0AAD5SE46"/>
<proteinExistence type="predicted"/>
<comment type="caution">
    <text evidence="1">The sequence shown here is derived from an EMBL/GenBank/DDBJ whole genome shotgun (WGS) entry which is preliminary data.</text>
</comment>